<dbReference type="PATRIC" id="fig|1705409.3.peg.1353"/>
<dbReference type="PANTHER" id="PTHR43140">
    <property type="entry name" value="TYPE-1 RESTRICTION ENZYME ECOKI SPECIFICITY PROTEIN"/>
    <property type="match status" value="1"/>
</dbReference>
<dbReference type="SUPFAM" id="SSF116734">
    <property type="entry name" value="DNA methylase specificity domain"/>
    <property type="match status" value="2"/>
</dbReference>
<dbReference type="CDD" id="cd17275">
    <property type="entry name" value="RMtype1_S_MjaORF132P-TRD1-CR1_like"/>
    <property type="match status" value="1"/>
</dbReference>
<dbReference type="InterPro" id="IPR044946">
    <property type="entry name" value="Restrct_endonuc_typeI_TRD_sf"/>
</dbReference>
<dbReference type="EMBL" id="LNGC01000058">
    <property type="protein sequence ID" value="KYC51532.1"/>
    <property type="molecule type" value="Genomic_DNA"/>
</dbReference>
<accession>A0A150J2U9</accession>
<comment type="similarity">
    <text evidence="1">Belongs to the type-I restriction system S methylase family.</text>
</comment>
<evidence type="ECO:0000259" key="4">
    <source>
        <dbReference type="Pfam" id="PF01420"/>
    </source>
</evidence>
<evidence type="ECO:0000313" key="6">
    <source>
        <dbReference type="Proteomes" id="UP000075398"/>
    </source>
</evidence>
<feature type="domain" description="Type I restriction modification DNA specificity" evidence="4">
    <location>
        <begin position="249"/>
        <end position="433"/>
    </location>
</feature>
<keyword evidence="3" id="KW-0238">DNA-binding</keyword>
<dbReference type="InterPro" id="IPR051212">
    <property type="entry name" value="Type-I_RE_S_subunit"/>
</dbReference>
<keyword evidence="2" id="KW-0680">Restriction system</keyword>
<evidence type="ECO:0000256" key="1">
    <source>
        <dbReference type="ARBA" id="ARBA00010923"/>
    </source>
</evidence>
<evidence type="ECO:0000256" key="2">
    <source>
        <dbReference type="ARBA" id="ARBA00022747"/>
    </source>
</evidence>
<dbReference type="AlphaFoldDB" id="A0A150J2U9"/>
<dbReference type="GO" id="GO:0003677">
    <property type="term" value="F:DNA binding"/>
    <property type="evidence" value="ECO:0007669"/>
    <property type="project" value="UniProtKB-KW"/>
</dbReference>
<reference evidence="5 6" key="1">
    <citation type="journal article" date="2016" name="ISME J.">
        <title>Chasing the elusive Euryarchaeota class WSA2: genomes reveal a uniquely fastidious methyl-reducing methanogen.</title>
        <authorList>
            <person name="Nobu M.K."/>
            <person name="Narihiro T."/>
            <person name="Kuroda K."/>
            <person name="Mei R."/>
            <person name="Liu W.T."/>
        </authorList>
    </citation>
    <scope>NUCLEOTIDE SEQUENCE [LARGE SCALE GENOMIC DNA]</scope>
    <source>
        <strain evidence="5">U1lsi0528_Bin055</strain>
    </source>
</reference>
<feature type="domain" description="Type I restriction modification DNA specificity" evidence="4">
    <location>
        <begin position="6"/>
        <end position="174"/>
    </location>
</feature>
<proteinExistence type="inferred from homology"/>
<evidence type="ECO:0000313" key="5">
    <source>
        <dbReference type="EMBL" id="KYC51532.1"/>
    </source>
</evidence>
<gene>
    <name evidence="5" type="ORF">AMQ22_01300</name>
</gene>
<dbReference type="GO" id="GO:0009307">
    <property type="term" value="P:DNA restriction-modification system"/>
    <property type="evidence" value="ECO:0007669"/>
    <property type="project" value="UniProtKB-KW"/>
</dbReference>
<dbReference type="Proteomes" id="UP000075398">
    <property type="component" value="Unassembled WGS sequence"/>
</dbReference>
<name>A0A150J2U9_9EURY</name>
<dbReference type="Gene3D" id="3.90.220.20">
    <property type="entry name" value="DNA methylase specificity domains"/>
    <property type="match status" value="2"/>
</dbReference>
<protein>
    <submittedName>
        <fullName evidence="5">Type-1 restriction enzyme MjaXIP specificity protein</fullName>
    </submittedName>
</protein>
<dbReference type="Pfam" id="PF01420">
    <property type="entry name" value="Methylase_S"/>
    <property type="match status" value="2"/>
</dbReference>
<dbReference type="CDD" id="cd17259">
    <property type="entry name" value="RMtype1_S_StySKI-TRD2-CR2_like"/>
    <property type="match status" value="1"/>
</dbReference>
<dbReference type="PANTHER" id="PTHR43140:SF1">
    <property type="entry name" value="TYPE I RESTRICTION ENZYME ECOKI SPECIFICITY SUBUNIT"/>
    <property type="match status" value="1"/>
</dbReference>
<organism evidence="5 6">
    <name type="scientific">Candidatus Methanofastidiosum methylothiophilum</name>
    <dbReference type="NCBI Taxonomy" id="1705564"/>
    <lineage>
        <taxon>Archaea</taxon>
        <taxon>Methanobacteriati</taxon>
        <taxon>Methanobacteriota</taxon>
        <taxon>Stenosarchaea group</taxon>
        <taxon>Candidatus Methanofastidiosia</taxon>
        <taxon>Candidatus Methanofastidiosales</taxon>
        <taxon>Candidatus Methanofastidiosaceae</taxon>
        <taxon>Candidatus Methanofastidiosum</taxon>
    </lineage>
</organism>
<sequence>MNGELPKGWVWTSLGEIALKLRSGGTPLKKMNEYYENGTIPFVKIEDITSSHKFLYKAATYITKEGLDNSSSWIVPENSLLYSMYASYGMPIINKIEVATNQAIIAFIPPKGLIELDYIYYYLLSIRQSLKSKIRGTTQENLNAKIVSNIQIPLPPLAEQQRIVSKIEELFTNLDKGVESINSVKYKLKIYRQAILKYAMEGKLTEKWREKNKNKIESASILLEKIKEKSINKNLKLMPIDLSTLSEIPNNWEWVRLGTVMDMTSGKAFKKIEYSNGGLKLLQITNVSFGRIKWDNIEYLPFDYGLLNENLLLKAGDILMALNRPILNGELKIGMVKEKDLPSILYQRVGRFDLFYKEIKDYIYFYCHSPFFINKLKNSLQGVDQPFINKPRLLEITVPLPPLEEQNIIVERIEQLFSLADYIEETVNSKLEQSKTLRQSILKKAFEGKLVPQDPNDEPAEILLEKIKKQRLNKEKIVQEKLV</sequence>
<evidence type="ECO:0000256" key="3">
    <source>
        <dbReference type="ARBA" id="ARBA00023125"/>
    </source>
</evidence>
<dbReference type="InterPro" id="IPR000055">
    <property type="entry name" value="Restrct_endonuc_typeI_TRD"/>
</dbReference>
<comment type="caution">
    <text evidence="5">The sequence shown here is derived from an EMBL/GenBank/DDBJ whole genome shotgun (WGS) entry which is preliminary data.</text>
</comment>